<dbReference type="InterPro" id="IPR012337">
    <property type="entry name" value="RNaseH-like_sf"/>
</dbReference>
<dbReference type="PANTHER" id="PTHR37162">
    <property type="entry name" value="HAT FAMILY DIMERISATION DOMAINCONTAINING PROTEIN-RELATED"/>
    <property type="match status" value="1"/>
</dbReference>
<dbReference type="AlphaFoldDB" id="A0A0L8FRS5"/>
<dbReference type="PANTHER" id="PTHR37162:SF1">
    <property type="entry name" value="BED-TYPE DOMAIN-CONTAINING PROTEIN"/>
    <property type="match status" value="1"/>
</dbReference>
<dbReference type="SUPFAM" id="SSF53098">
    <property type="entry name" value="Ribonuclease H-like"/>
    <property type="match status" value="1"/>
</dbReference>
<protein>
    <recommendedName>
        <fullName evidence="2">HAT C-terminal dimerisation domain-containing protein</fullName>
    </recommendedName>
</protein>
<name>A0A0L8FRS5_OCTBM</name>
<evidence type="ECO:0008006" key="2">
    <source>
        <dbReference type="Google" id="ProtNLM"/>
    </source>
</evidence>
<dbReference type="EMBL" id="KQ427096">
    <property type="protein sequence ID" value="KOF67384.1"/>
    <property type="molecule type" value="Genomic_DNA"/>
</dbReference>
<accession>A0A0L8FRS5</accession>
<sequence length="428" mass="48824">MLLAHKNTAKYKKAFDCAKPAIKLDSFIVKNTDDTLNEKGAKADLLLTGYVAEHHIPFIHINHLAEVYQKTFSDSEIAKNLQMKKTKLTYITQDGFAHHEWNEMKSWKFSRNKIENGSSQGVYDAVKSTLTKEDVSMSNILGFASDNYSTLMGNKSGFQKLLINDIPIVFTTGCVCHSFAFCSSHAVKVLPSYLESFLKGLTSYFSRSSKRQNDFNMIQSVAGTKEDKISKLSQTRWLSRENVINVIIEQWDALVLYFQSEAKSIIPLASDFPVIAPENTPEEQNDEWRLFRQYKDIPACSKSIPEFWYSIRNLKDGLDRSKLERLSQFITNLTVLPHSSVCMESIFSQVNCTKTKFPNRLKAETITDRLLAKQAITRKGASCISWEPNAKLIKDVVDGSCHRRYTRRLNFKKAGVNEDDVDIYEIDN</sequence>
<organism evidence="1">
    <name type="scientific">Octopus bimaculoides</name>
    <name type="common">California two-spotted octopus</name>
    <dbReference type="NCBI Taxonomy" id="37653"/>
    <lineage>
        <taxon>Eukaryota</taxon>
        <taxon>Metazoa</taxon>
        <taxon>Spiralia</taxon>
        <taxon>Lophotrochozoa</taxon>
        <taxon>Mollusca</taxon>
        <taxon>Cephalopoda</taxon>
        <taxon>Coleoidea</taxon>
        <taxon>Octopodiformes</taxon>
        <taxon>Octopoda</taxon>
        <taxon>Incirrata</taxon>
        <taxon>Octopodidae</taxon>
        <taxon>Octopus</taxon>
    </lineage>
</organism>
<gene>
    <name evidence="1" type="ORF">OCBIM_22009709mg</name>
</gene>
<proteinExistence type="predicted"/>
<reference evidence="1" key="1">
    <citation type="submission" date="2015-07" db="EMBL/GenBank/DDBJ databases">
        <title>MeaNS - Measles Nucleotide Surveillance Program.</title>
        <authorList>
            <person name="Tran T."/>
            <person name="Druce J."/>
        </authorList>
    </citation>
    <scope>NUCLEOTIDE SEQUENCE</scope>
    <source>
        <strain evidence="1">UCB-OBI-ISO-001</strain>
        <tissue evidence="1">Gonad</tissue>
    </source>
</reference>
<evidence type="ECO:0000313" key="1">
    <source>
        <dbReference type="EMBL" id="KOF67384.1"/>
    </source>
</evidence>
<dbReference type="OrthoDB" id="6135263at2759"/>